<feature type="transmembrane region" description="Helical" evidence="1">
    <location>
        <begin position="133"/>
        <end position="153"/>
    </location>
</feature>
<comment type="caution">
    <text evidence="2">The sequence shown here is derived from an EMBL/GenBank/DDBJ whole genome shotgun (WGS) entry which is preliminary data.</text>
</comment>
<dbReference type="EMBL" id="JAQIZT010000017">
    <property type="protein sequence ID" value="KAJ6960062.1"/>
    <property type="molecule type" value="Genomic_DNA"/>
</dbReference>
<dbReference type="AlphaFoldDB" id="A0AAD6LG16"/>
<name>A0AAD6LG16_9ROSI</name>
<keyword evidence="1" id="KW-0472">Membrane</keyword>
<accession>A0AAD6LG16</accession>
<evidence type="ECO:0000313" key="2">
    <source>
        <dbReference type="EMBL" id="KAJ6960062.1"/>
    </source>
</evidence>
<gene>
    <name evidence="2" type="ORF">NC653_038189</name>
</gene>
<protein>
    <submittedName>
        <fullName evidence="2">Uncharacterized protein</fullName>
    </submittedName>
</protein>
<sequence>MQFSPAQDNIRRIMGRTILLAFHLRLWINGDAMVVKNAMAARDIAIFSNTLDTSGNLLLINCETRREQKNAMIMLGHSRVNCLTTIILICCGLMAGEGVSCGGGGDCSSISMQRVVPAILLTGIQGLWKEKEVVYVTVVVLEVVVASFLGYVIKTQRLVFWVLRSLGNGKKGLWIWPRSL</sequence>
<dbReference type="Proteomes" id="UP001164929">
    <property type="component" value="Chromosome 17"/>
</dbReference>
<keyword evidence="1" id="KW-1133">Transmembrane helix</keyword>
<proteinExistence type="predicted"/>
<evidence type="ECO:0000313" key="3">
    <source>
        <dbReference type="Proteomes" id="UP001164929"/>
    </source>
</evidence>
<evidence type="ECO:0000256" key="1">
    <source>
        <dbReference type="SAM" id="Phobius"/>
    </source>
</evidence>
<keyword evidence="1" id="KW-0812">Transmembrane</keyword>
<reference evidence="2" key="1">
    <citation type="journal article" date="2023" name="Mol. Ecol. Resour.">
        <title>Chromosome-level genome assembly of a triploid poplar Populus alba 'Berolinensis'.</title>
        <authorList>
            <person name="Chen S."/>
            <person name="Yu Y."/>
            <person name="Wang X."/>
            <person name="Wang S."/>
            <person name="Zhang T."/>
            <person name="Zhou Y."/>
            <person name="He R."/>
            <person name="Meng N."/>
            <person name="Wang Y."/>
            <person name="Liu W."/>
            <person name="Liu Z."/>
            <person name="Liu J."/>
            <person name="Guo Q."/>
            <person name="Huang H."/>
            <person name="Sederoff R.R."/>
            <person name="Wang G."/>
            <person name="Qu G."/>
            <person name="Chen S."/>
        </authorList>
    </citation>
    <scope>NUCLEOTIDE SEQUENCE</scope>
    <source>
        <strain evidence="2">SC-2020</strain>
    </source>
</reference>
<keyword evidence="3" id="KW-1185">Reference proteome</keyword>
<organism evidence="2 3">
    <name type="scientific">Populus alba x Populus x berolinensis</name>
    <dbReference type="NCBI Taxonomy" id="444605"/>
    <lineage>
        <taxon>Eukaryota</taxon>
        <taxon>Viridiplantae</taxon>
        <taxon>Streptophyta</taxon>
        <taxon>Embryophyta</taxon>
        <taxon>Tracheophyta</taxon>
        <taxon>Spermatophyta</taxon>
        <taxon>Magnoliopsida</taxon>
        <taxon>eudicotyledons</taxon>
        <taxon>Gunneridae</taxon>
        <taxon>Pentapetalae</taxon>
        <taxon>rosids</taxon>
        <taxon>fabids</taxon>
        <taxon>Malpighiales</taxon>
        <taxon>Salicaceae</taxon>
        <taxon>Saliceae</taxon>
        <taxon>Populus</taxon>
    </lineage>
</organism>